<proteinExistence type="predicted"/>
<protein>
    <submittedName>
        <fullName evidence="3">BON domain-containing protein</fullName>
    </submittedName>
</protein>
<dbReference type="InterPro" id="IPR007055">
    <property type="entry name" value="BON_dom"/>
</dbReference>
<keyword evidence="4" id="KW-1185">Reference proteome</keyword>
<feature type="signal peptide" evidence="1">
    <location>
        <begin position="1"/>
        <end position="20"/>
    </location>
</feature>
<dbReference type="Pfam" id="PF04972">
    <property type="entry name" value="BON"/>
    <property type="match status" value="1"/>
</dbReference>
<dbReference type="Proteomes" id="UP001501671">
    <property type="component" value="Unassembled WGS sequence"/>
</dbReference>
<dbReference type="Gene3D" id="3.30.1340.30">
    <property type="match status" value="1"/>
</dbReference>
<name>A0ABP8HR62_9BURK</name>
<gene>
    <name evidence="3" type="ORF">GCM10023144_45620</name>
</gene>
<sequence length="106" mass="11224">MSFRNLIVAGIIGTSAIALAGCESTRNHESAGEYTSDAAITAKVKAAYVSDKTVSATDVNVETYRGTVQLSGFVDNSAQISRAVEIARNIEGVKSVKNDLRLKSSR</sequence>
<dbReference type="InterPro" id="IPR014004">
    <property type="entry name" value="Transpt-assoc_nodulatn_dom_bac"/>
</dbReference>
<evidence type="ECO:0000313" key="4">
    <source>
        <dbReference type="Proteomes" id="UP001501671"/>
    </source>
</evidence>
<dbReference type="PANTHER" id="PTHR34606">
    <property type="entry name" value="BON DOMAIN-CONTAINING PROTEIN"/>
    <property type="match status" value="1"/>
</dbReference>
<feature type="chain" id="PRO_5046965734" evidence="1">
    <location>
        <begin position="21"/>
        <end position="106"/>
    </location>
</feature>
<evidence type="ECO:0000259" key="2">
    <source>
        <dbReference type="PROSITE" id="PS50914"/>
    </source>
</evidence>
<reference evidence="4" key="1">
    <citation type="journal article" date="2019" name="Int. J. Syst. Evol. Microbiol.">
        <title>The Global Catalogue of Microorganisms (GCM) 10K type strain sequencing project: providing services to taxonomists for standard genome sequencing and annotation.</title>
        <authorList>
            <consortium name="The Broad Institute Genomics Platform"/>
            <consortium name="The Broad Institute Genome Sequencing Center for Infectious Disease"/>
            <person name="Wu L."/>
            <person name="Ma J."/>
        </authorList>
    </citation>
    <scope>NUCLEOTIDE SEQUENCE [LARGE SCALE GENOMIC DNA]</scope>
    <source>
        <strain evidence="4">JCM 17666</strain>
    </source>
</reference>
<dbReference type="RefSeq" id="WP_345252248.1">
    <property type="nucleotide sequence ID" value="NZ_BAABFO010000036.1"/>
</dbReference>
<dbReference type="EMBL" id="BAABFO010000036">
    <property type="protein sequence ID" value="GAA4343054.1"/>
    <property type="molecule type" value="Genomic_DNA"/>
</dbReference>
<organism evidence="3 4">
    <name type="scientific">Pigmentiphaga soli</name>
    <dbReference type="NCBI Taxonomy" id="1007095"/>
    <lineage>
        <taxon>Bacteria</taxon>
        <taxon>Pseudomonadati</taxon>
        <taxon>Pseudomonadota</taxon>
        <taxon>Betaproteobacteria</taxon>
        <taxon>Burkholderiales</taxon>
        <taxon>Alcaligenaceae</taxon>
        <taxon>Pigmentiphaga</taxon>
    </lineage>
</organism>
<feature type="domain" description="BON" evidence="2">
    <location>
        <begin position="36"/>
        <end position="104"/>
    </location>
</feature>
<dbReference type="PROSITE" id="PS50914">
    <property type="entry name" value="BON"/>
    <property type="match status" value="1"/>
</dbReference>
<keyword evidence="1" id="KW-0732">Signal</keyword>
<evidence type="ECO:0000256" key="1">
    <source>
        <dbReference type="SAM" id="SignalP"/>
    </source>
</evidence>
<dbReference type="PROSITE" id="PS51257">
    <property type="entry name" value="PROKAR_LIPOPROTEIN"/>
    <property type="match status" value="1"/>
</dbReference>
<dbReference type="PANTHER" id="PTHR34606:SF16">
    <property type="entry name" value="BON DOMAIN-CONTAINING PROTEIN"/>
    <property type="match status" value="1"/>
</dbReference>
<dbReference type="InterPro" id="IPR051686">
    <property type="entry name" value="Lipoprotein_DolP"/>
</dbReference>
<evidence type="ECO:0000313" key="3">
    <source>
        <dbReference type="EMBL" id="GAA4343054.1"/>
    </source>
</evidence>
<comment type="caution">
    <text evidence="3">The sequence shown here is derived from an EMBL/GenBank/DDBJ whole genome shotgun (WGS) entry which is preliminary data.</text>
</comment>
<dbReference type="SMART" id="SM00749">
    <property type="entry name" value="BON"/>
    <property type="match status" value="1"/>
</dbReference>
<accession>A0ABP8HR62</accession>